<dbReference type="SUPFAM" id="SSF52540">
    <property type="entry name" value="P-loop containing nucleoside triphosphate hydrolases"/>
    <property type="match status" value="1"/>
</dbReference>
<dbReference type="GO" id="GO:0016226">
    <property type="term" value="P:iron-sulfur cluster assembly"/>
    <property type="evidence" value="ECO:0007669"/>
    <property type="project" value="InterPro"/>
</dbReference>
<dbReference type="AlphaFoldDB" id="X1MI83"/>
<dbReference type="PANTHER" id="PTHR42961">
    <property type="entry name" value="IRON-SULFUR PROTEIN NUBPL"/>
    <property type="match status" value="1"/>
</dbReference>
<dbReference type="Gene3D" id="3.40.50.300">
    <property type="entry name" value="P-loop containing nucleotide triphosphate hydrolases"/>
    <property type="match status" value="1"/>
</dbReference>
<proteinExistence type="predicted"/>
<protein>
    <recommendedName>
        <fullName evidence="4">MIP18 family-like domain-containing protein</fullName>
    </recommendedName>
</protein>
<dbReference type="InterPro" id="IPR027417">
    <property type="entry name" value="P-loop_NTPase"/>
</dbReference>
<name>X1MI83_9ZZZZ</name>
<gene>
    <name evidence="3" type="ORF">S06H3_32776</name>
</gene>
<dbReference type="PANTHER" id="PTHR42961:SF2">
    <property type="entry name" value="IRON-SULFUR PROTEIN NUBPL"/>
    <property type="match status" value="1"/>
</dbReference>
<keyword evidence="2" id="KW-0067">ATP-binding</keyword>
<feature type="non-terminal residue" evidence="3">
    <location>
        <position position="112"/>
    </location>
</feature>
<dbReference type="GO" id="GO:0005524">
    <property type="term" value="F:ATP binding"/>
    <property type="evidence" value="ECO:0007669"/>
    <property type="project" value="UniProtKB-KW"/>
</dbReference>
<evidence type="ECO:0008006" key="4">
    <source>
        <dbReference type="Google" id="ProtNLM"/>
    </source>
</evidence>
<evidence type="ECO:0000256" key="1">
    <source>
        <dbReference type="ARBA" id="ARBA00022741"/>
    </source>
</evidence>
<accession>X1MI83</accession>
<keyword evidence="1" id="KW-0547">Nucleotide-binding</keyword>
<dbReference type="InterPro" id="IPR044304">
    <property type="entry name" value="NUBPL-like"/>
</dbReference>
<dbReference type="InterPro" id="IPR033756">
    <property type="entry name" value="YlxH/NBP35"/>
</dbReference>
<organism evidence="3">
    <name type="scientific">marine sediment metagenome</name>
    <dbReference type="NCBI Taxonomy" id="412755"/>
    <lineage>
        <taxon>unclassified sequences</taxon>
        <taxon>metagenomes</taxon>
        <taxon>ecological metagenomes</taxon>
    </lineage>
</organism>
<evidence type="ECO:0000256" key="2">
    <source>
        <dbReference type="ARBA" id="ARBA00022840"/>
    </source>
</evidence>
<dbReference type="Pfam" id="PF10609">
    <property type="entry name" value="ParA"/>
    <property type="match status" value="1"/>
</dbReference>
<dbReference type="GO" id="GO:0051539">
    <property type="term" value="F:4 iron, 4 sulfur cluster binding"/>
    <property type="evidence" value="ECO:0007669"/>
    <property type="project" value="TreeGrafter"/>
</dbReference>
<evidence type="ECO:0000313" key="3">
    <source>
        <dbReference type="EMBL" id="GAI31367.1"/>
    </source>
</evidence>
<reference evidence="3" key="1">
    <citation type="journal article" date="2014" name="Front. Microbiol.">
        <title>High frequency of phylogenetically diverse reductive dehalogenase-homologous genes in deep subseafloor sedimentary metagenomes.</title>
        <authorList>
            <person name="Kawai M."/>
            <person name="Futagami T."/>
            <person name="Toyoda A."/>
            <person name="Takaki Y."/>
            <person name="Nishi S."/>
            <person name="Hori S."/>
            <person name="Arai W."/>
            <person name="Tsubouchi T."/>
            <person name="Morono Y."/>
            <person name="Uchiyama I."/>
            <person name="Ito T."/>
            <person name="Fujiyama A."/>
            <person name="Inagaki F."/>
            <person name="Takami H."/>
        </authorList>
    </citation>
    <scope>NUCLEOTIDE SEQUENCE</scope>
    <source>
        <strain evidence="3">Expedition CK06-06</strain>
    </source>
</reference>
<comment type="caution">
    <text evidence="3">The sequence shown here is derived from an EMBL/GenBank/DDBJ whole genome shotgun (WGS) entry which is preliminary data.</text>
</comment>
<sequence>MQTLPVSGVVMVFSPQELAAMVVRKAIKMTQKMDVPILGVVENMSYVILPDTGKKLEIFGRSKGEEMARASGSPLLAQIPIDPRLAQLCDEGNIESYSSDILKTLVDNFLQA</sequence>
<dbReference type="EMBL" id="BARV01019507">
    <property type="protein sequence ID" value="GAI31367.1"/>
    <property type="molecule type" value="Genomic_DNA"/>
</dbReference>